<name>A0ABP0G3U1_CLALP</name>
<gene>
    <name evidence="2" type="ORF">CVLEPA_LOCUS18437</name>
</gene>
<protein>
    <submittedName>
        <fullName evidence="2">Uncharacterized protein</fullName>
    </submittedName>
</protein>
<feature type="region of interest" description="Disordered" evidence="1">
    <location>
        <begin position="30"/>
        <end position="51"/>
    </location>
</feature>
<evidence type="ECO:0000256" key="1">
    <source>
        <dbReference type="SAM" id="MobiDB-lite"/>
    </source>
</evidence>
<accession>A0ABP0G3U1</accession>
<dbReference type="EMBL" id="CAWYQH010000102">
    <property type="protein sequence ID" value="CAK8686512.1"/>
    <property type="molecule type" value="Genomic_DNA"/>
</dbReference>
<proteinExistence type="predicted"/>
<keyword evidence="3" id="KW-1185">Reference proteome</keyword>
<organism evidence="2 3">
    <name type="scientific">Clavelina lepadiformis</name>
    <name type="common">Light-bulb sea squirt</name>
    <name type="synonym">Ascidia lepadiformis</name>
    <dbReference type="NCBI Taxonomy" id="159417"/>
    <lineage>
        <taxon>Eukaryota</taxon>
        <taxon>Metazoa</taxon>
        <taxon>Chordata</taxon>
        <taxon>Tunicata</taxon>
        <taxon>Ascidiacea</taxon>
        <taxon>Aplousobranchia</taxon>
        <taxon>Clavelinidae</taxon>
        <taxon>Clavelina</taxon>
    </lineage>
</organism>
<sequence length="95" mass="10113">MALVSVQRASTPLSSAASITDQDLVEVDGYEEEDETVSDLPDIHSPTRSNNKKLVRQGSVSENFFAVKGAALILPRQSSLAIGNLQVVKQCGGKV</sequence>
<reference evidence="2 3" key="1">
    <citation type="submission" date="2024-02" db="EMBL/GenBank/DDBJ databases">
        <authorList>
            <person name="Daric V."/>
            <person name="Darras S."/>
        </authorList>
    </citation>
    <scope>NUCLEOTIDE SEQUENCE [LARGE SCALE GENOMIC DNA]</scope>
</reference>
<evidence type="ECO:0000313" key="3">
    <source>
        <dbReference type="Proteomes" id="UP001642483"/>
    </source>
</evidence>
<comment type="caution">
    <text evidence="2">The sequence shown here is derived from an EMBL/GenBank/DDBJ whole genome shotgun (WGS) entry which is preliminary data.</text>
</comment>
<dbReference type="Proteomes" id="UP001642483">
    <property type="component" value="Unassembled WGS sequence"/>
</dbReference>
<evidence type="ECO:0000313" key="2">
    <source>
        <dbReference type="EMBL" id="CAK8686512.1"/>
    </source>
</evidence>